<keyword evidence="4" id="KW-1185">Reference proteome</keyword>
<protein>
    <recommendedName>
        <fullName evidence="2">eCIS core domain-containing protein</fullName>
    </recommendedName>
</protein>
<dbReference type="AlphaFoldDB" id="A0A286TW76"/>
<gene>
    <name evidence="3" type="ORF">SCALIN_C05_0232</name>
</gene>
<dbReference type="Proteomes" id="UP000218542">
    <property type="component" value="Unassembled WGS sequence"/>
</dbReference>
<organism evidence="3 4">
    <name type="scientific">Candidatus Scalindua japonica</name>
    <dbReference type="NCBI Taxonomy" id="1284222"/>
    <lineage>
        <taxon>Bacteria</taxon>
        <taxon>Pseudomonadati</taxon>
        <taxon>Planctomycetota</taxon>
        <taxon>Candidatus Brocadiia</taxon>
        <taxon>Candidatus Brocadiales</taxon>
        <taxon>Candidatus Scalinduaceae</taxon>
        <taxon>Candidatus Scalindua</taxon>
    </lineage>
</organism>
<accession>A0A286TW76</accession>
<feature type="domain" description="eCIS core" evidence="2">
    <location>
        <begin position="338"/>
        <end position="412"/>
    </location>
</feature>
<evidence type="ECO:0000256" key="1">
    <source>
        <dbReference type="SAM" id="MobiDB-lite"/>
    </source>
</evidence>
<dbReference type="Pfam" id="PF13699">
    <property type="entry name" value="eCIS_core"/>
    <property type="match status" value="1"/>
</dbReference>
<evidence type="ECO:0000313" key="4">
    <source>
        <dbReference type="Proteomes" id="UP000218542"/>
    </source>
</evidence>
<evidence type="ECO:0000313" key="3">
    <source>
        <dbReference type="EMBL" id="GAX60147.1"/>
    </source>
</evidence>
<feature type="region of interest" description="Disordered" evidence="1">
    <location>
        <begin position="277"/>
        <end position="342"/>
    </location>
</feature>
<reference evidence="4" key="1">
    <citation type="journal article" date="2017" name="Environ. Microbiol. Rep.">
        <title>Genetic Diversity of Marine Anaerobic Ammonium-Oxidizing Bacteria as Revealed by Genomic and Proteomic Analyses of 'Candidatus Scalindua japonica'.</title>
        <authorList>
            <person name="Oshiki M."/>
            <person name="Mizuto K."/>
            <person name="Kimura Z."/>
            <person name="Kindaichi T."/>
            <person name="Satoh H."/>
            <person name="Okabe S."/>
        </authorList>
    </citation>
    <scope>NUCLEOTIDE SEQUENCE [LARGE SCALE GENOMIC DNA]</scope>
    <source>
        <strain evidence="4">husup-a2</strain>
    </source>
</reference>
<name>A0A286TW76_9BACT</name>
<comment type="caution">
    <text evidence="3">The sequence shown here is derived from an EMBL/GenBank/DDBJ whole genome shotgun (WGS) entry which is preliminary data.</text>
</comment>
<feature type="region of interest" description="Disordered" evidence="1">
    <location>
        <begin position="1"/>
        <end position="78"/>
    </location>
</feature>
<proteinExistence type="predicted"/>
<dbReference type="InterPro" id="IPR025295">
    <property type="entry name" value="eCIS_core_dom"/>
</dbReference>
<feature type="compositionally biased region" description="Polar residues" evidence="1">
    <location>
        <begin position="37"/>
        <end position="68"/>
    </location>
</feature>
<dbReference type="EMBL" id="BAOS01000005">
    <property type="protein sequence ID" value="GAX60147.1"/>
    <property type="molecule type" value="Genomic_DNA"/>
</dbReference>
<sequence>MRSKQIKKSATFSPAFGKKVSDLTSTSGSKSDHHETNSCLEHNFSNVKIESDQSSQPNGTPSIQTKLKISQPGDKYEQEADRMSAYVMNEATAAPKLSKKVGLNYNLQRQEAKKPPTEGEKYKEAAKKTGEAFLETPLGKRITDKAKEMGEEFLSTLPGKVITGAAAAGAVTAIVAKNAELPIQLPAIPLDRVTPGLSMRITYKGQVRKPSAASITFTYKFWAAKRGGKKQGKTKSEKFRGETARLAREQFEFRESMKSPEQKARDEAFMTRQIVNKTNDPTSPLFIPGLAPKKQAPELEKKKEEENVPLQRKEINSRGGSTGISPLVHDVISSPGQPLDPVTRRTMESRIGHDFSKVRVHRGGKAVQSAKDMKSRAYTVGNNIVIGTGQASSTHEGNRLLAHELSHVVQQTS</sequence>
<evidence type="ECO:0000259" key="2">
    <source>
        <dbReference type="Pfam" id="PF13699"/>
    </source>
</evidence>
<dbReference type="OrthoDB" id="292792at2"/>
<dbReference type="RefSeq" id="WP_096893429.1">
    <property type="nucleotide sequence ID" value="NZ_BAOS01000005.1"/>
</dbReference>
<feature type="compositionally biased region" description="Basic and acidic residues" evidence="1">
    <location>
        <begin position="295"/>
        <end position="316"/>
    </location>
</feature>